<comment type="caution">
    <text evidence="1">The sequence shown here is derived from an EMBL/GenBank/DDBJ whole genome shotgun (WGS) entry which is preliminary data.</text>
</comment>
<reference evidence="1" key="1">
    <citation type="journal article" date="2015" name="Nature">
        <title>Complex archaea that bridge the gap between prokaryotes and eukaryotes.</title>
        <authorList>
            <person name="Spang A."/>
            <person name="Saw J.H."/>
            <person name="Jorgensen S.L."/>
            <person name="Zaremba-Niedzwiedzka K."/>
            <person name="Martijn J."/>
            <person name="Lind A.E."/>
            <person name="van Eijk R."/>
            <person name="Schleper C."/>
            <person name="Guy L."/>
            <person name="Ettema T.J."/>
        </authorList>
    </citation>
    <scope>NUCLEOTIDE SEQUENCE</scope>
</reference>
<proteinExistence type="predicted"/>
<name>A0A0F9N8R1_9ZZZZ</name>
<dbReference type="EMBL" id="LAZR01008589">
    <property type="protein sequence ID" value="KKM77797.1"/>
    <property type="molecule type" value="Genomic_DNA"/>
</dbReference>
<gene>
    <name evidence="1" type="ORF">LCGC14_1366510</name>
</gene>
<accession>A0A0F9N8R1</accession>
<organism evidence="1">
    <name type="scientific">marine sediment metagenome</name>
    <dbReference type="NCBI Taxonomy" id="412755"/>
    <lineage>
        <taxon>unclassified sequences</taxon>
        <taxon>metagenomes</taxon>
        <taxon>ecological metagenomes</taxon>
    </lineage>
</organism>
<sequence length="98" mass="11801">MTDISFNETFGIETSDDPLARLIKDLEQLKDYHFGITQLLPRVIVTLKQERRELLDDAEKRYTDLWNRIDQFVEDDEDSWVTAIRIIDHYKATWRKDK</sequence>
<evidence type="ECO:0000313" key="1">
    <source>
        <dbReference type="EMBL" id="KKM77797.1"/>
    </source>
</evidence>
<dbReference type="AlphaFoldDB" id="A0A0F9N8R1"/>
<protein>
    <submittedName>
        <fullName evidence="1">Uncharacterized protein</fullName>
    </submittedName>
</protein>